<keyword evidence="3" id="KW-1185">Reference proteome</keyword>
<dbReference type="AlphaFoldDB" id="A0A1I0P5D7"/>
<dbReference type="Pfam" id="PF14393">
    <property type="entry name" value="DUF4422"/>
    <property type="match status" value="1"/>
</dbReference>
<feature type="domain" description="DUF4422" evidence="1">
    <location>
        <begin position="171"/>
        <end position="359"/>
    </location>
</feature>
<organism evidence="2 3">
    <name type="scientific">[Clostridium] fimetarium</name>
    <dbReference type="NCBI Taxonomy" id="99656"/>
    <lineage>
        <taxon>Bacteria</taxon>
        <taxon>Bacillati</taxon>
        <taxon>Bacillota</taxon>
        <taxon>Clostridia</taxon>
        <taxon>Lachnospirales</taxon>
        <taxon>Lachnospiraceae</taxon>
    </lineage>
</organism>
<sequence>MYYAKEVIEELNQSKQIVIFGARIVAVEVASILMGEPYLFQIPYFLVTDLTDNPSQLLGRPVIDLKQSKDKISPDDTIVIASMEKNIDSICENLRQFGFLHLIQMTFESDLWSLIRGNYYMHLCKNNHKPFIALENELKAVDVVGECTSVSIYTAKCHVDKKIQEDTSRFNWEIPIQVGTELTKERICKICDNEGDNISIKNSGYCELTALYWIWKNDSSKYKGLGHYRRHFELDEPMLSKLSCSNIDVILTIPIFNFPSVGDVYKQDHNFSDWNVMMEALEKNAPEYCDTAKRLQNGIYYYGYNMFVAKREIFDDYCKWLFPILTYCEEHCGKKEDRYQNRYIGFLAERLLSIYFRHHEDRYKIVHAKKHFIEK</sequence>
<dbReference type="STRING" id="99656.SAMN05421659_104155"/>
<evidence type="ECO:0000313" key="3">
    <source>
        <dbReference type="Proteomes" id="UP000199701"/>
    </source>
</evidence>
<gene>
    <name evidence="2" type="ORF">SAMN05421659_104155</name>
</gene>
<reference evidence="2 3" key="1">
    <citation type="submission" date="2016-10" db="EMBL/GenBank/DDBJ databases">
        <authorList>
            <person name="de Groot N.N."/>
        </authorList>
    </citation>
    <scope>NUCLEOTIDE SEQUENCE [LARGE SCALE GENOMIC DNA]</scope>
    <source>
        <strain evidence="2 3">DSM 9179</strain>
    </source>
</reference>
<dbReference type="EMBL" id="FOJI01000004">
    <property type="protein sequence ID" value="SEW09247.1"/>
    <property type="molecule type" value="Genomic_DNA"/>
</dbReference>
<dbReference type="Proteomes" id="UP000199701">
    <property type="component" value="Unassembled WGS sequence"/>
</dbReference>
<evidence type="ECO:0000313" key="2">
    <source>
        <dbReference type="EMBL" id="SEW09247.1"/>
    </source>
</evidence>
<dbReference type="RefSeq" id="WP_170841328.1">
    <property type="nucleotide sequence ID" value="NZ_FOJI01000004.1"/>
</dbReference>
<proteinExistence type="predicted"/>
<accession>A0A1I0P5D7</accession>
<evidence type="ECO:0000259" key="1">
    <source>
        <dbReference type="Pfam" id="PF14393"/>
    </source>
</evidence>
<name>A0A1I0P5D7_9FIRM</name>
<dbReference type="InterPro" id="IPR025536">
    <property type="entry name" value="DUF4422"/>
</dbReference>
<protein>
    <recommendedName>
        <fullName evidence="1">DUF4422 domain-containing protein</fullName>
    </recommendedName>
</protein>